<dbReference type="GeneID" id="63708811"/>
<dbReference type="OrthoDB" id="4347919at2759"/>
<name>A0A135LLN5_PENPA</name>
<dbReference type="RefSeq" id="XP_040648366.1">
    <property type="nucleotide sequence ID" value="XM_040793511.1"/>
</dbReference>
<evidence type="ECO:0000313" key="4">
    <source>
        <dbReference type="Proteomes" id="UP000070168"/>
    </source>
</evidence>
<reference evidence="3 4" key="1">
    <citation type="journal article" date="2016" name="BMC Genomics">
        <title>Genome sequencing and secondary metabolism of the postharvest pathogen Penicillium griseofulvum.</title>
        <authorList>
            <person name="Banani H."/>
            <person name="Marcet-Houben M."/>
            <person name="Ballester A.R."/>
            <person name="Abbruscato P."/>
            <person name="Gonzalez-Candelas L."/>
            <person name="Gabaldon T."/>
            <person name="Spadaro D."/>
        </authorList>
    </citation>
    <scope>NUCLEOTIDE SEQUENCE [LARGE SCALE GENOMIC DNA]</scope>
    <source>
        <strain evidence="3 4">PG3</strain>
    </source>
</reference>
<feature type="transmembrane region" description="Helical" evidence="2">
    <location>
        <begin position="6"/>
        <end position="26"/>
    </location>
</feature>
<sequence length="243" mass="27216">MLEASLAFPAVCLMLSFVFVVAVYNASILQQLGAFHHHILLPVYQQIQRLLTNHTPINRNLPNGMPEASYEPINIVDTNDEEEQHPPPLATSSMPAPGYRRYSESSAHDIVDQSPERNSATGIDDLNMADRDAGGPYRRRYRPTYGDSPEFFSYSPPPSPPGTGESSDEYDSDWSSSADDETVIEPCNPFDDIPTWEFEVERPIYVIDQRNQRGPSAWVDEVVEWTAQGVFALVVPETAQQRG</sequence>
<dbReference type="Proteomes" id="UP000070168">
    <property type="component" value="Unassembled WGS sequence"/>
</dbReference>
<keyword evidence="2" id="KW-0812">Transmembrane</keyword>
<comment type="caution">
    <text evidence="3">The sequence shown here is derived from an EMBL/GenBank/DDBJ whole genome shotgun (WGS) entry which is preliminary data.</text>
</comment>
<dbReference type="AlphaFoldDB" id="A0A135LLN5"/>
<evidence type="ECO:0000256" key="2">
    <source>
        <dbReference type="SAM" id="Phobius"/>
    </source>
</evidence>
<keyword evidence="2" id="KW-1133">Transmembrane helix</keyword>
<keyword evidence="4" id="KW-1185">Reference proteome</keyword>
<feature type="compositionally biased region" description="Basic and acidic residues" evidence="1">
    <location>
        <begin position="101"/>
        <end position="115"/>
    </location>
</feature>
<dbReference type="EMBL" id="LHQR01000048">
    <property type="protein sequence ID" value="KXG49830.1"/>
    <property type="molecule type" value="Genomic_DNA"/>
</dbReference>
<dbReference type="OMA" id="YDSDWSN"/>
<keyword evidence="2" id="KW-0472">Membrane</keyword>
<feature type="region of interest" description="Disordered" evidence="1">
    <location>
        <begin position="79"/>
        <end position="182"/>
    </location>
</feature>
<evidence type="ECO:0000313" key="3">
    <source>
        <dbReference type="EMBL" id="KXG49830.1"/>
    </source>
</evidence>
<feature type="compositionally biased region" description="Acidic residues" evidence="1">
    <location>
        <begin position="166"/>
        <end position="182"/>
    </location>
</feature>
<accession>A0A135LLN5</accession>
<proteinExistence type="predicted"/>
<evidence type="ECO:0000256" key="1">
    <source>
        <dbReference type="SAM" id="MobiDB-lite"/>
    </source>
</evidence>
<gene>
    <name evidence="3" type="ORF">PGRI_057980</name>
</gene>
<protein>
    <submittedName>
        <fullName evidence="3">Uncharacterized protein</fullName>
    </submittedName>
</protein>
<organism evidence="3 4">
    <name type="scientific">Penicillium patulum</name>
    <name type="common">Penicillium griseofulvum</name>
    <dbReference type="NCBI Taxonomy" id="5078"/>
    <lineage>
        <taxon>Eukaryota</taxon>
        <taxon>Fungi</taxon>
        <taxon>Dikarya</taxon>
        <taxon>Ascomycota</taxon>
        <taxon>Pezizomycotina</taxon>
        <taxon>Eurotiomycetes</taxon>
        <taxon>Eurotiomycetidae</taxon>
        <taxon>Eurotiales</taxon>
        <taxon>Aspergillaceae</taxon>
        <taxon>Penicillium</taxon>
    </lineage>
</organism>